<keyword evidence="3" id="KW-0378">Hydrolase</keyword>
<keyword evidence="4" id="KW-1185">Reference proteome</keyword>
<dbReference type="InterPro" id="IPR037522">
    <property type="entry name" value="HD_GYP_dom"/>
</dbReference>
<dbReference type="HOGENOM" id="CLU_000445_92_14_0"/>
<dbReference type="EMBL" id="CP002351">
    <property type="protein sequence ID" value="AEH51894.1"/>
    <property type="molecule type" value="Genomic_DNA"/>
</dbReference>
<dbReference type="PANTHER" id="PTHR43155">
    <property type="entry name" value="CYCLIC DI-GMP PHOSPHODIESTERASE PA4108-RELATED"/>
    <property type="match status" value="1"/>
</dbReference>
<dbReference type="Pfam" id="PF13487">
    <property type="entry name" value="HD_5"/>
    <property type="match status" value="1"/>
</dbReference>
<organism evidence="3 4">
    <name type="scientific">Pseudothermotoga thermarum DSM 5069</name>
    <dbReference type="NCBI Taxonomy" id="688269"/>
    <lineage>
        <taxon>Bacteria</taxon>
        <taxon>Thermotogati</taxon>
        <taxon>Thermotogota</taxon>
        <taxon>Thermotogae</taxon>
        <taxon>Thermotogales</taxon>
        <taxon>Thermotogaceae</taxon>
        <taxon>Pseudothermotoga</taxon>
    </lineage>
</organism>
<dbReference type="AlphaFoldDB" id="F7YWB8"/>
<dbReference type="KEGG" id="tta:Theth_1852"/>
<dbReference type="SUPFAM" id="SSF109604">
    <property type="entry name" value="HD-domain/PDEase-like"/>
    <property type="match status" value="1"/>
</dbReference>
<keyword evidence="1" id="KW-0812">Transmembrane</keyword>
<reference evidence="3 4" key="1">
    <citation type="submission" date="2010-11" db="EMBL/GenBank/DDBJ databases">
        <title>The complete genome of Thermotoga thermarum DSM 5069.</title>
        <authorList>
            <consortium name="US DOE Joint Genome Institute (JGI-PGF)"/>
            <person name="Lucas S."/>
            <person name="Copeland A."/>
            <person name="Lapidus A."/>
            <person name="Bruce D."/>
            <person name="Goodwin L."/>
            <person name="Pitluck S."/>
            <person name="Kyrpides N."/>
            <person name="Mavromatis K."/>
            <person name="Ivanova N."/>
            <person name="Zeytun A."/>
            <person name="Brettin T."/>
            <person name="Detter J.C."/>
            <person name="Tapia R."/>
            <person name="Han C."/>
            <person name="Land M."/>
            <person name="Hauser L."/>
            <person name="Markowitz V."/>
            <person name="Cheng J.-F."/>
            <person name="Hugenholtz P."/>
            <person name="Woyke T."/>
            <person name="Wu D."/>
            <person name="Spring S."/>
            <person name="Schroeder M."/>
            <person name="Brambilla E."/>
            <person name="Klenk H.-P."/>
            <person name="Eisen J.A."/>
        </authorList>
    </citation>
    <scope>NUCLEOTIDE SEQUENCE [LARGE SCALE GENOMIC DNA]</scope>
    <source>
        <strain evidence="3 4">DSM 5069</strain>
    </source>
</reference>
<gene>
    <name evidence="3" type="ORF">Theth_1852</name>
</gene>
<dbReference type="PATRIC" id="fig|688269.3.peg.1907"/>
<feature type="transmembrane region" description="Helical" evidence="1">
    <location>
        <begin position="201"/>
        <end position="218"/>
    </location>
</feature>
<dbReference type="Pfam" id="PF20972">
    <property type="entry name" value="MASE9"/>
    <property type="match status" value="1"/>
</dbReference>
<evidence type="ECO:0000256" key="1">
    <source>
        <dbReference type="SAM" id="Phobius"/>
    </source>
</evidence>
<dbReference type="RefSeq" id="WP_013933102.1">
    <property type="nucleotide sequence ID" value="NC_015707.1"/>
</dbReference>
<dbReference type="SMART" id="SM00471">
    <property type="entry name" value="HDc"/>
    <property type="match status" value="1"/>
</dbReference>
<evidence type="ECO:0000313" key="4">
    <source>
        <dbReference type="Proteomes" id="UP000006804"/>
    </source>
</evidence>
<keyword evidence="1" id="KW-1133">Transmembrane helix</keyword>
<feature type="domain" description="HD-GYP" evidence="2">
    <location>
        <begin position="222"/>
        <end position="418"/>
    </location>
</feature>
<feature type="transmembrane region" description="Helical" evidence="1">
    <location>
        <begin position="66"/>
        <end position="93"/>
    </location>
</feature>
<name>F7YWB8_9THEM</name>
<dbReference type="CDD" id="cd00077">
    <property type="entry name" value="HDc"/>
    <property type="match status" value="1"/>
</dbReference>
<proteinExistence type="predicted"/>
<accession>F7YWB8</accession>
<feature type="transmembrane region" description="Helical" evidence="1">
    <location>
        <begin position="35"/>
        <end position="54"/>
    </location>
</feature>
<dbReference type="Proteomes" id="UP000006804">
    <property type="component" value="Chromosome"/>
</dbReference>
<evidence type="ECO:0000313" key="3">
    <source>
        <dbReference type="EMBL" id="AEH51894.1"/>
    </source>
</evidence>
<dbReference type="InterPro" id="IPR003607">
    <property type="entry name" value="HD/PDEase_dom"/>
</dbReference>
<dbReference type="PROSITE" id="PS51832">
    <property type="entry name" value="HD_GYP"/>
    <property type="match status" value="1"/>
</dbReference>
<feature type="transmembrane region" description="Helical" evidence="1">
    <location>
        <begin position="135"/>
        <end position="159"/>
    </location>
</feature>
<dbReference type="Gene3D" id="1.10.3210.10">
    <property type="entry name" value="Hypothetical protein af1432"/>
    <property type="match status" value="1"/>
</dbReference>
<feature type="transmembrane region" description="Helical" evidence="1">
    <location>
        <begin position="6"/>
        <end position="23"/>
    </location>
</feature>
<dbReference type="STRING" id="688269.Theth_1852"/>
<protein>
    <submittedName>
        <fullName evidence="3">Metal dependent phosphohydrolase</fullName>
    </submittedName>
</protein>
<keyword evidence="1" id="KW-0472">Membrane</keyword>
<dbReference type="eggNOG" id="COG2206">
    <property type="taxonomic scope" value="Bacteria"/>
</dbReference>
<dbReference type="InterPro" id="IPR048430">
    <property type="entry name" value="MASE9"/>
</dbReference>
<dbReference type="GO" id="GO:0016787">
    <property type="term" value="F:hydrolase activity"/>
    <property type="evidence" value="ECO:0007669"/>
    <property type="project" value="UniProtKB-KW"/>
</dbReference>
<sequence precursor="true">MKRTRIISYVLFVFICFLCLFFASFHKDLRFDSKFLVFLVMSIAFEIVGFSMYTFSNHRIRLTGGIITNILAACFLPTFQTILVAISAVIFSGTILVKSRDPLKYLFNISQIGLSAGLAAVLFKSIATGKVYIDIWFVLLASALYIFLNTFFVSIVYMLTFQQTLTNSLSITLKGPSAGALMIVPVILSSYILYYLLDVKAIGLIFIIFLAGQLGNYFRAEYEESRLENLKLLVKSLEMKDSYTRGHSERAATLAYKIAKKLGLAETNCQRIKDACLLHDVGKIGIPDYILNKPDKLTSEEYQIIKTHPVKSEELLETVARFRKKEAKWVRHHHEHWDGFGYPDGLKGEQIPIESRIIAAADIYEALTSDRPYRKAYSKEEALKLIQEVAGTVLDPKVAKVLIEVVIEDPCENEKETK</sequence>
<feature type="transmembrane region" description="Helical" evidence="1">
    <location>
        <begin position="105"/>
        <end position="123"/>
    </location>
</feature>
<dbReference type="PANTHER" id="PTHR43155:SF2">
    <property type="entry name" value="CYCLIC DI-GMP PHOSPHODIESTERASE PA4108"/>
    <property type="match status" value="1"/>
</dbReference>
<evidence type="ECO:0000259" key="2">
    <source>
        <dbReference type="PROSITE" id="PS51832"/>
    </source>
</evidence>
<feature type="transmembrane region" description="Helical" evidence="1">
    <location>
        <begin position="171"/>
        <end position="195"/>
    </location>
</feature>